<feature type="transmembrane region" description="Helical" evidence="1">
    <location>
        <begin position="284"/>
        <end position="308"/>
    </location>
</feature>
<organism evidence="2 3">
    <name type="scientific">Draconibacterium halophilum</name>
    <dbReference type="NCBI Taxonomy" id="2706887"/>
    <lineage>
        <taxon>Bacteria</taxon>
        <taxon>Pseudomonadati</taxon>
        <taxon>Bacteroidota</taxon>
        <taxon>Bacteroidia</taxon>
        <taxon>Marinilabiliales</taxon>
        <taxon>Prolixibacteraceae</taxon>
        <taxon>Draconibacterium</taxon>
    </lineage>
</organism>
<dbReference type="InterPro" id="IPR021280">
    <property type="entry name" value="TMEM260-like"/>
</dbReference>
<feature type="transmembrane region" description="Helical" evidence="1">
    <location>
        <begin position="505"/>
        <end position="522"/>
    </location>
</feature>
<feature type="transmembrane region" description="Helical" evidence="1">
    <location>
        <begin position="144"/>
        <end position="162"/>
    </location>
</feature>
<keyword evidence="1" id="KW-0812">Transmembrane</keyword>
<keyword evidence="3" id="KW-1185">Reference proteome</keyword>
<dbReference type="EMBL" id="CP048409">
    <property type="protein sequence ID" value="QIA06618.1"/>
    <property type="molecule type" value="Genomic_DNA"/>
</dbReference>
<keyword evidence="1" id="KW-1133">Transmembrane helix</keyword>
<feature type="transmembrane region" description="Helical" evidence="1">
    <location>
        <begin position="594"/>
        <end position="613"/>
    </location>
</feature>
<evidence type="ECO:0000313" key="2">
    <source>
        <dbReference type="EMBL" id="QIA06618.1"/>
    </source>
</evidence>
<dbReference type="Proteomes" id="UP000474630">
    <property type="component" value="Chromosome"/>
</dbReference>
<feature type="transmembrane region" description="Helical" evidence="1">
    <location>
        <begin position="174"/>
        <end position="203"/>
    </location>
</feature>
<feature type="transmembrane region" description="Helical" evidence="1">
    <location>
        <begin position="215"/>
        <end position="234"/>
    </location>
</feature>
<feature type="transmembrane region" description="Helical" evidence="1">
    <location>
        <begin position="254"/>
        <end position="277"/>
    </location>
</feature>
<dbReference type="Pfam" id="PF11028">
    <property type="entry name" value="TMEM260-like"/>
    <property type="match status" value="1"/>
</dbReference>
<sequence length="1025" mass="117346">MKQYRLFNIVFGWLSFLIAAIVYLMTIEPTVSFWDCGEFITTAFKFEVGHPPGAPIFMIVGRFFTLFAEPEGAAKMVNVLSALASAGTIMFLFWTITHLAKKLVVKAKEATLGQTISIIAAGFVGALAYTFSDTFWFSAVEGEVYASSSLLTAVVFWAILKWENVADEPYANRWLIFIAYVIGLSIGVHLLNLLAIPAIVFVYYFRKYEVTRKGIIWALVASVIILGAIMYGIIPGFVRIASWFELMFVNGFGLPYHSGVFFYVALVIAALAFGVYYTHKKHKVVWNTVLLGIVVILIGYSSFAIIIIRSSAQPPMDQNSPNNIFAVLGYLNREQYGSRPLFSGQYYNSPYKVGDRVSEGSPVYSQIDGKYVITYTRFTPNYDEKFTTVFPRMWSSMDPQHAQDYQQWGQIKGRRIQHRNERGETEVIVKPTMGENLRFFFSYQVNHMYWRYFMWNFVGRQNDIQGHREILNGNWLSGIKFLDEARLGDQDNLPTSLSNNKARNTYFFLPLILGILGIFFQYNRGKEGRKGLWVVFLLFVLTGLAIVIYLNQYPHQPRERDYAYAGSFYAFAIWIGLGVLAISETLKKYIPETIAGGIAGVVTLILVPGIMAAQNWDDHDRSGRYTARDFGANYLKTCEPNSVIFTNGDNDTFPLWYNQEVEGVRTDVRVCNLSYLQTDWYINQMRRQAYDSEPIKYTLKPDQYRLGTRDAVYLLDDSRIKRDFIGLEEAVDFIANENPATKLQQADNASYLPKKKIHFKVDKEAVIRNKVVAPEDYDKIVDEIVIDLSGKSMLSKDEMMILDMLATNNWERPIYWSITVGRSKYMNLSDYFQVEGFAFRLVPIKTTSNPQQLKFGRVNTTIMYNNLMNDFNWGNMNDPDVYLDETNRRMMTNIRNSFNRLASALVEEGKHDSAIAVIDRCNELIPNSIVPYEYFALELADSYVKAGANDKGLEMVETAYNVFNDELNYYFALQPRFMAGLGEEIQRKLFYLQKMQRSAQNAGNSELAEQIGGSLQSYFERFSNM</sequence>
<dbReference type="RefSeq" id="WP_163344549.1">
    <property type="nucleotide sequence ID" value="NZ_CP048409.1"/>
</dbReference>
<dbReference type="InterPro" id="IPR052724">
    <property type="entry name" value="GT117_domain-containing"/>
</dbReference>
<feature type="transmembrane region" description="Helical" evidence="1">
    <location>
        <begin position="112"/>
        <end position="132"/>
    </location>
</feature>
<dbReference type="AlphaFoldDB" id="A0A6C0R895"/>
<evidence type="ECO:0000313" key="3">
    <source>
        <dbReference type="Proteomes" id="UP000474630"/>
    </source>
</evidence>
<dbReference type="KEGG" id="drc:G0Q07_02230"/>
<dbReference type="PANTHER" id="PTHR16214:SF3">
    <property type="entry name" value="TRANSMEMBRANE PROTEIN 260"/>
    <property type="match status" value="1"/>
</dbReference>
<feature type="transmembrane region" description="Helical" evidence="1">
    <location>
        <begin position="531"/>
        <end position="550"/>
    </location>
</feature>
<accession>A0A6C0R895</accession>
<evidence type="ECO:0000256" key="1">
    <source>
        <dbReference type="SAM" id="Phobius"/>
    </source>
</evidence>
<dbReference type="PANTHER" id="PTHR16214">
    <property type="entry name" value="TRANSMEMBRANE PROTEIN 260"/>
    <property type="match status" value="1"/>
</dbReference>
<name>A0A6C0R895_9BACT</name>
<feature type="transmembrane region" description="Helical" evidence="1">
    <location>
        <begin position="80"/>
        <end position="100"/>
    </location>
</feature>
<proteinExistence type="predicted"/>
<reference evidence="2 3" key="1">
    <citation type="submission" date="2020-02" db="EMBL/GenBank/DDBJ databases">
        <title>Genome sequencing for Draconibacterium sp. strain M1.</title>
        <authorList>
            <person name="Park S.-J."/>
        </authorList>
    </citation>
    <scope>NUCLEOTIDE SEQUENCE [LARGE SCALE GENOMIC DNA]</scope>
    <source>
        <strain evidence="2 3">M1</strain>
    </source>
</reference>
<keyword evidence="1" id="KW-0472">Membrane</keyword>
<protein>
    <submittedName>
        <fullName evidence="2">DUF2723 domain-containing protein</fullName>
    </submittedName>
</protein>
<feature type="transmembrane region" description="Helical" evidence="1">
    <location>
        <begin position="7"/>
        <end position="25"/>
    </location>
</feature>
<gene>
    <name evidence="2" type="ORF">G0Q07_02230</name>
</gene>
<feature type="transmembrane region" description="Helical" evidence="1">
    <location>
        <begin position="562"/>
        <end position="582"/>
    </location>
</feature>
<feature type="transmembrane region" description="Helical" evidence="1">
    <location>
        <begin position="52"/>
        <end position="68"/>
    </location>
</feature>